<evidence type="ECO:0000313" key="2">
    <source>
        <dbReference type="Proteomes" id="UP000694402"/>
    </source>
</evidence>
<reference evidence="1" key="3">
    <citation type="submission" date="2025-09" db="UniProtKB">
        <authorList>
            <consortium name="Ensembl"/>
        </authorList>
    </citation>
    <scope>IDENTIFICATION</scope>
</reference>
<dbReference type="GeneTree" id="ENSGT00940000164592"/>
<accession>A0AAZ3QES6</accession>
<keyword evidence="2" id="KW-1185">Reference proteome</keyword>
<name>A0AAZ3QES6_ONCTS</name>
<organism evidence="1 2">
    <name type="scientific">Oncorhynchus tshawytscha</name>
    <name type="common">Chinook salmon</name>
    <name type="synonym">Salmo tshawytscha</name>
    <dbReference type="NCBI Taxonomy" id="74940"/>
    <lineage>
        <taxon>Eukaryota</taxon>
        <taxon>Metazoa</taxon>
        <taxon>Chordata</taxon>
        <taxon>Craniata</taxon>
        <taxon>Vertebrata</taxon>
        <taxon>Euteleostomi</taxon>
        <taxon>Actinopterygii</taxon>
        <taxon>Neopterygii</taxon>
        <taxon>Teleostei</taxon>
        <taxon>Protacanthopterygii</taxon>
        <taxon>Salmoniformes</taxon>
        <taxon>Salmonidae</taxon>
        <taxon>Salmoninae</taxon>
        <taxon>Oncorhynchus</taxon>
    </lineage>
</organism>
<reference evidence="1" key="2">
    <citation type="submission" date="2025-08" db="UniProtKB">
        <authorList>
            <consortium name="Ensembl"/>
        </authorList>
    </citation>
    <scope>IDENTIFICATION</scope>
</reference>
<dbReference type="AlphaFoldDB" id="A0AAZ3QES6"/>
<sequence length="112" mass="12130">IGSSNCVPNKNVKIVVLGRATRFIGDYEANTGALYSRKINLDGEQVSLQVQDTPCVSLQVGLSKHTMMCPKMAPDSLYSALLFTRSLCALVRRSALHCDLGCHLEHPGVSLV</sequence>
<evidence type="ECO:0000313" key="1">
    <source>
        <dbReference type="Ensembl" id="ENSOTSP00005126835.1"/>
    </source>
</evidence>
<protein>
    <submittedName>
        <fullName evidence="1">Uncharacterized protein</fullName>
    </submittedName>
</protein>
<dbReference type="Proteomes" id="UP000694402">
    <property type="component" value="Unassembled WGS sequence"/>
</dbReference>
<reference evidence="2" key="1">
    <citation type="journal article" date="2018" name="PLoS ONE">
        <title>Chinook salmon (Oncorhynchus tshawytscha) genome and transcriptome.</title>
        <authorList>
            <person name="Christensen K.A."/>
            <person name="Leong J.S."/>
            <person name="Sakhrani D."/>
            <person name="Biagi C.A."/>
            <person name="Minkley D.R."/>
            <person name="Withler R.E."/>
            <person name="Rondeau E.B."/>
            <person name="Koop B.F."/>
            <person name="Devlin R.H."/>
        </authorList>
    </citation>
    <scope>NUCLEOTIDE SEQUENCE [LARGE SCALE GENOMIC DNA]</scope>
</reference>
<dbReference type="Ensembl" id="ENSOTST00005163274.1">
    <property type="protein sequence ID" value="ENSOTSP00005126835.1"/>
    <property type="gene ID" value="ENSOTSG00005053958.1"/>
</dbReference>
<proteinExistence type="predicted"/>